<dbReference type="GO" id="GO:0003723">
    <property type="term" value="F:RNA binding"/>
    <property type="evidence" value="ECO:0007669"/>
    <property type="project" value="InterPro"/>
</dbReference>
<dbReference type="InterPro" id="IPR042935">
    <property type="entry name" value="Tad1"/>
</dbReference>
<accession>A0A9P4I2D2</accession>
<comment type="caution">
    <text evidence="2">The sequence shown here is derived from an EMBL/GenBank/DDBJ whole genome shotgun (WGS) entry which is preliminary data.</text>
</comment>
<dbReference type="PROSITE" id="PS50141">
    <property type="entry name" value="A_DEAMIN_EDITASE"/>
    <property type="match status" value="1"/>
</dbReference>
<name>A0A9P4I2D2_9PEZI</name>
<evidence type="ECO:0000259" key="1">
    <source>
        <dbReference type="PROSITE" id="PS50141"/>
    </source>
</evidence>
<keyword evidence="3" id="KW-1185">Reference proteome</keyword>
<dbReference type="EMBL" id="ML978711">
    <property type="protein sequence ID" value="KAF2092339.1"/>
    <property type="molecule type" value="Genomic_DNA"/>
</dbReference>
<reference evidence="2" key="1">
    <citation type="journal article" date="2020" name="Stud. Mycol.">
        <title>101 Dothideomycetes genomes: a test case for predicting lifestyles and emergence of pathogens.</title>
        <authorList>
            <person name="Haridas S."/>
            <person name="Albert R."/>
            <person name="Binder M."/>
            <person name="Bloem J."/>
            <person name="Labutti K."/>
            <person name="Salamov A."/>
            <person name="Andreopoulos B."/>
            <person name="Baker S."/>
            <person name="Barry K."/>
            <person name="Bills G."/>
            <person name="Bluhm B."/>
            <person name="Cannon C."/>
            <person name="Castanera R."/>
            <person name="Culley D."/>
            <person name="Daum C."/>
            <person name="Ezra D."/>
            <person name="Gonzalez J."/>
            <person name="Henrissat B."/>
            <person name="Kuo A."/>
            <person name="Liang C."/>
            <person name="Lipzen A."/>
            <person name="Lutzoni F."/>
            <person name="Magnuson J."/>
            <person name="Mondo S."/>
            <person name="Nolan M."/>
            <person name="Ohm R."/>
            <person name="Pangilinan J."/>
            <person name="Park H.-J."/>
            <person name="Ramirez L."/>
            <person name="Alfaro M."/>
            <person name="Sun H."/>
            <person name="Tritt A."/>
            <person name="Yoshinaga Y."/>
            <person name="Zwiers L.-H."/>
            <person name="Turgeon B."/>
            <person name="Goodwin S."/>
            <person name="Spatafora J."/>
            <person name="Crous P."/>
            <person name="Grigoriev I."/>
        </authorList>
    </citation>
    <scope>NUCLEOTIDE SEQUENCE</scope>
    <source>
        <strain evidence="2">CBS 121410</strain>
    </source>
</reference>
<dbReference type="AlphaFoldDB" id="A0A9P4I2D2"/>
<dbReference type="InterPro" id="IPR002466">
    <property type="entry name" value="A_deamin"/>
</dbReference>
<dbReference type="PANTHER" id="PTHR47803">
    <property type="entry name" value="TRNA-SPECIFIC ADENOSINE DEAMINASE 1"/>
    <property type="match status" value="1"/>
</dbReference>
<dbReference type="SMART" id="SM00552">
    <property type="entry name" value="ADEAMc"/>
    <property type="match status" value="1"/>
</dbReference>
<dbReference type="OrthoDB" id="10268011at2759"/>
<dbReference type="Pfam" id="PF02137">
    <property type="entry name" value="A_deamin"/>
    <property type="match status" value="1"/>
</dbReference>
<protein>
    <recommendedName>
        <fullName evidence="1">A to I editase domain-containing protein</fullName>
    </recommendedName>
</protein>
<evidence type="ECO:0000313" key="3">
    <source>
        <dbReference type="Proteomes" id="UP000799776"/>
    </source>
</evidence>
<dbReference type="GO" id="GO:0043829">
    <property type="term" value="F:tRNA-specific adenosine-37 deaminase activity"/>
    <property type="evidence" value="ECO:0007669"/>
    <property type="project" value="TreeGrafter"/>
</dbReference>
<dbReference type="Proteomes" id="UP000799776">
    <property type="component" value="Unassembled WGS sequence"/>
</dbReference>
<gene>
    <name evidence="2" type="ORF">K490DRAFT_31605</name>
</gene>
<proteinExistence type="predicted"/>
<organism evidence="2 3">
    <name type="scientific">Saccharata proteae CBS 121410</name>
    <dbReference type="NCBI Taxonomy" id="1314787"/>
    <lineage>
        <taxon>Eukaryota</taxon>
        <taxon>Fungi</taxon>
        <taxon>Dikarya</taxon>
        <taxon>Ascomycota</taxon>
        <taxon>Pezizomycotina</taxon>
        <taxon>Dothideomycetes</taxon>
        <taxon>Dothideomycetes incertae sedis</taxon>
        <taxon>Botryosphaeriales</taxon>
        <taxon>Saccharataceae</taxon>
        <taxon>Saccharata</taxon>
    </lineage>
</organism>
<dbReference type="GO" id="GO:0002100">
    <property type="term" value="P:tRNA wobble adenosine to inosine editing"/>
    <property type="evidence" value="ECO:0007669"/>
    <property type="project" value="InterPro"/>
</dbReference>
<evidence type="ECO:0000313" key="2">
    <source>
        <dbReference type="EMBL" id="KAF2092339.1"/>
    </source>
</evidence>
<sequence>MKCLPAAKIASANGAVLHDWHAEILAIRAFNCFLIRECNTLLDSGERSSAFLRLRDEDEKNDGENQLFAIRNDVTIHMYCSEAPCGDASMELTMSAQADSTPWSLPLSPSDANHPSEAALRGRGYFSHLGVVRLKPSRPDAPPTLSKSCTDKLALKQCTSLLNSITATLLHPRTAYLNTLVLPASQHVPTATTRAFSAMGRMAGLTSPSDLPSQWQGGYHFHPFSIVSTTREFQWSRRNGSADQKLIPCNLSAVYSPSQQETIVGGVLQGRRMGDLRGASMVSRRGLWGGGVAVLRMAAGSEGMGEMGAVEGSYRAFKEGKWLEGRKRAKEDARSVVLRGWVRNEGDEGFRLGKTA</sequence>
<dbReference type="PANTHER" id="PTHR47803:SF1">
    <property type="entry name" value="TRNA-SPECIFIC ADENOSINE DEAMINASE 1"/>
    <property type="match status" value="1"/>
</dbReference>
<feature type="domain" description="A to I editase" evidence="1">
    <location>
        <begin position="1"/>
        <end position="196"/>
    </location>
</feature>